<dbReference type="SUPFAM" id="SSF54117">
    <property type="entry name" value="Interleukin 8-like chemokines"/>
    <property type="match status" value="1"/>
</dbReference>
<proteinExistence type="predicted"/>
<dbReference type="GO" id="GO:0048020">
    <property type="term" value="F:CCR chemokine receptor binding"/>
    <property type="evidence" value="ECO:0007669"/>
    <property type="project" value="TreeGrafter"/>
</dbReference>
<feature type="compositionally biased region" description="Polar residues" evidence="2">
    <location>
        <begin position="45"/>
        <end position="70"/>
    </location>
</feature>
<evidence type="ECO:0000256" key="2">
    <source>
        <dbReference type="SAM" id="MobiDB-lite"/>
    </source>
</evidence>
<sequence length="163" mass="18372">MGGVMRTNSTTNTSSKTNKQQQQQQRENRRPAKQPRGTELESQGIRDQSTQESTAGELQKPSPGQLSCSGNPHRRMKISVAASSLLLLLFITITLGSKTEPSSRGPYHPAECCFNYVIHKVPRSRIAEYYETSSHFITRRGISICADPREDWVQDYITDLEEK</sequence>
<keyword evidence="6" id="KW-1185">Reference proteome</keyword>
<comment type="caution">
    <text evidence="5">The sequence shown here is derived from an EMBL/GenBank/DDBJ whole genome shotgun (WGS) entry which is preliminary data.</text>
</comment>
<evidence type="ECO:0000256" key="1">
    <source>
        <dbReference type="ARBA" id="ARBA00022514"/>
    </source>
</evidence>
<keyword evidence="3" id="KW-1133">Transmembrane helix</keyword>
<feature type="domain" description="Chemokine interleukin-8-like" evidence="4">
    <location>
        <begin position="109"/>
        <end position="160"/>
    </location>
</feature>
<dbReference type="EMBL" id="JAGFMF010011576">
    <property type="protein sequence ID" value="KAG8520204.1"/>
    <property type="molecule type" value="Genomic_DNA"/>
</dbReference>
<keyword evidence="1" id="KW-0202">Cytokine</keyword>
<gene>
    <name evidence="5" type="ORF">J0S82_004167</name>
</gene>
<organism evidence="5 6">
    <name type="scientific">Galemys pyrenaicus</name>
    <name type="common">Iberian desman</name>
    <name type="synonym">Pyrenean desman</name>
    <dbReference type="NCBI Taxonomy" id="202257"/>
    <lineage>
        <taxon>Eukaryota</taxon>
        <taxon>Metazoa</taxon>
        <taxon>Chordata</taxon>
        <taxon>Craniata</taxon>
        <taxon>Vertebrata</taxon>
        <taxon>Euteleostomi</taxon>
        <taxon>Mammalia</taxon>
        <taxon>Eutheria</taxon>
        <taxon>Laurasiatheria</taxon>
        <taxon>Eulipotyphla</taxon>
        <taxon>Talpidae</taxon>
        <taxon>Galemys</taxon>
    </lineage>
</organism>
<dbReference type="PANTHER" id="PTHR12015:SF110">
    <property type="entry name" value="C-C MOTIF CHEMOKINE 14"/>
    <property type="match status" value="1"/>
</dbReference>
<dbReference type="GO" id="GO:0061844">
    <property type="term" value="P:antimicrobial humoral immune response mediated by antimicrobial peptide"/>
    <property type="evidence" value="ECO:0007669"/>
    <property type="project" value="TreeGrafter"/>
</dbReference>
<dbReference type="GO" id="GO:0008009">
    <property type="term" value="F:chemokine activity"/>
    <property type="evidence" value="ECO:0007669"/>
    <property type="project" value="InterPro"/>
</dbReference>
<dbReference type="InterPro" id="IPR039809">
    <property type="entry name" value="Chemokine_b/g/d"/>
</dbReference>
<dbReference type="OrthoDB" id="9447832at2759"/>
<accession>A0A8J6B6D3</accession>
<keyword evidence="3" id="KW-0812">Transmembrane</keyword>
<name>A0A8J6B6D3_GALPY</name>
<feature type="region of interest" description="Disordered" evidence="2">
    <location>
        <begin position="1"/>
        <end position="72"/>
    </location>
</feature>
<dbReference type="Proteomes" id="UP000700334">
    <property type="component" value="Unassembled WGS sequence"/>
</dbReference>
<dbReference type="GO" id="GO:0006954">
    <property type="term" value="P:inflammatory response"/>
    <property type="evidence" value="ECO:0007669"/>
    <property type="project" value="TreeGrafter"/>
</dbReference>
<dbReference type="GO" id="GO:0030335">
    <property type="term" value="P:positive regulation of cell migration"/>
    <property type="evidence" value="ECO:0007669"/>
    <property type="project" value="TreeGrafter"/>
</dbReference>
<dbReference type="Gene3D" id="2.40.50.40">
    <property type="match status" value="1"/>
</dbReference>
<keyword evidence="3" id="KW-0472">Membrane</keyword>
<evidence type="ECO:0000259" key="4">
    <source>
        <dbReference type="SMART" id="SM00199"/>
    </source>
</evidence>
<dbReference type="AlphaFoldDB" id="A0A8J6B6D3"/>
<dbReference type="InterPro" id="IPR036048">
    <property type="entry name" value="Interleukin_8-like_sf"/>
</dbReference>
<dbReference type="PANTHER" id="PTHR12015">
    <property type="entry name" value="SMALL INDUCIBLE CYTOKINE A"/>
    <property type="match status" value="1"/>
</dbReference>
<feature type="compositionally biased region" description="Low complexity" evidence="2">
    <location>
        <begin position="7"/>
        <end position="25"/>
    </location>
</feature>
<feature type="transmembrane region" description="Helical" evidence="3">
    <location>
        <begin position="78"/>
        <end position="96"/>
    </location>
</feature>
<protein>
    <submittedName>
        <fullName evidence="5">C-C motif chemokine 14</fullName>
    </submittedName>
</protein>
<dbReference type="GO" id="GO:0070098">
    <property type="term" value="P:chemokine-mediated signaling pathway"/>
    <property type="evidence" value="ECO:0007669"/>
    <property type="project" value="TreeGrafter"/>
</dbReference>
<evidence type="ECO:0000313" key="5">
    <source>
        <dbReference type="EMBL" id="KAG8520204.1"/>
    </source>
</evidence>
<dbReference type="GO" id="GO:0005615">
    <property type="term" value="C:extracellular space"/>
    <property type="evidence" value="ECO:0007669"/>
    <property type="project" value="UniProtKB-KW"/>
</dbReference>
<evidence type="ECO:0000313" key="6">
    <source>
        <dbReference type="Proteomes" id="UP000700334"/>
    </source>
</evidence>
<dbReference type="InterPro" id="IPR001811">
    <property type="entry name" value="Chemokine_IL8-like_dom"/>
</dbReference>
<evidence type="ECO:0000256" key="3">
    <source>
        <dbReference type="SAM" id="Phobius"/>
    </source>
</evidence>
<reference evidence="5" key="1">
    <citation type="journal article" date="2021" name="Evol. Appl.">
        <title>The genome of the Pyrenean desman and the effects of bottlenecks and inbreeding on the genomic landscape of an endangered species.</title>
        <authorList>
            <person name="Escoda L."/>
            <person name="Castresana J."/>
        </authorList>
    </citation>
    <scope>NUCLEOTIDE SEQUENCE</scope>
    <source>
        <strain evidence="5">IBE-C5619</strain>
    </source>
</reference>
<dbReference type="CDD" id="cd00272">
    <property type="entry name" value="Chemokine_CC"/>
    <property type="match status" value="1"/>
</dbReference>
<dbReference type="Pfam" id="PF00048">
    <property type="entry name" value="IL8"/>
    <property type="match status" value="1"/>
</dbReference>
<dbReference type="SMART" id="SM00199">
    <property type="entry name" value="SCY"/>
    <property type="match status" value="1"/>
</dbReference>